<dbReference type="AlphaFoldDB" id="A0A0A8YQA1"/>
<evidence type="ECO:0000313" key="1">
    <source>
        <dbReference type="EMBL" id="JAD28511.1"/>
    </source>
</evidence>
<accession>A0A0A8YQA1</accession>
<name>A0A0A8YQA1_ARUDO</name>
<organism evidence="1">
    <name type="scientific">Arundo donax</name>
    <name type="common">Giant reed</name>
    <name type="synonym">Donax arundinaceus</name>
    <dbReference type="NCBI Taxonomy" id="35708"/>
    <lineage>
        <taxon>Eukaryota</taxon>
        <taxon>Viridiplantae</taxon>
        <taxon>Streptophyta</taxon>
        <taxon>Embryophyta</taxon>
        <taxon>Tracheophyta</taxon>
        <taxon>Spermatophyta</taxon>
        <taxon>Magnoliopsida</taxon>
        <taxon>Liliopsida</taxon>
        <taxon>Poales</taxon>
        <taxon>Poaceae</taxon>
        <taxon>PACMAD clade</taxon>
        <taxon>Arundinoideae</taxon>
        <taxon>Arundineae</taxon>
        <taxon>Arundo</taxon>
    </lineage>
</organism>
<sequence length="25" mass="2988">MYLHFICFNARITTNSIIQLGYVLR</sequence>
<protein>
    <submittedName>
        <fullName evidence="1">Uncharacterized protein</fullName>
    </submittedName>
</protein>
<proteinExistence type="predicted"/>
<reference evidence="1" key="2">
    <citation type="journal article" date="2015" name="Data Brief">
        <title>Shoot transcriptome of the giant reed, Arundo donax.</title>
        <authorList>
            <person name="Barrero R.A."/>
            <person name="Guerrero F.D."/>
            <person name="Moolhuijzen P."/>
            <person name="Goolsby J.A."/>
            <person name="Tidwell J."/>
            <person name="Bellgard S.E."/>
            <person name="Bellgard M.I."/>
        </authorList>
    </citation>
    <scope>NUCLEOTIDE SEQUENCE</scope>
    <source>
        <tissue evidence="1">Shoot tissue taken approximately 20 cm above the soil surface</tissue>
    </source>
</reference>
<reference evidence="1" key="1">
    <citation type="submission" date="2014-09" db="EMBL/GenBank/DDBJ databases">
        <authorList>
            <person name="Magalhaes I.L.F."/>
            <person name="Oliveira U."/>
            <person name="Santos F.R."/>
            <person name="Vidigal T.H.D.A."/>
            <person name="Brescovit A.D."/>
            <person name="Santos A.J."/>
        </authorList>
    </citation>
    <scope>NUCLEOTIDE SEQUENCE</scope>
    <source>
        <tissue evidence="1">Shoot tissue taken approximately 20 cm above the soil surface</tissue>
    </source>
</reference>
<dbReference type="EMBL" id="GBRH01269384">
    <property type="protein sequence ID" value="JAD28511.1"/>
    <property type="molecule type" value="Transcribed_RNA"/>
</dbReference>